<dbReference type="GO" id="GO:0005886">
    <property type="term" value="C:plasma membrane"/>
    <property type="evidence" value="ECO:0007669"/>
    <property type="project" value="UniProtKB-SubCell"/>
</dbReference>
<feature type="transmembrane region" description="Helical" evidence="5">
    <location>
        <begin position="271"/>
        <end position="293"/>
    </location>
</feature>
<keyword evidence="2 5" id="KW-0812">Transmembrane</keyword>
<dbReference type="PANTHER" id="PTHR23501:SF154">
    <property type="entry name" value="MULTIDRUG-EFFLUX TRANSPORTER RV1634-RELATED"/>
    <property type="match status" value="1"/>
</dbReference>
<dbReference type="InterPro" id="IPR020846">
    <property type="entry name" value="MFS_dom"/>
</dbReference>
<feature type="transmembrane region" description="Helical" evidence="5">
    <location>
        <begin position="358"/>
        <end position="379"/>
    </location>
</feature>
<dbReference type="RefSeq" id="WP_059149224.1">
    <property type="nucleotide sequence ID" value="NZ_LLZJ01000426.1"/>
</dbReference>
<sequence>MDDSQSVGSWRELGSYFGTAVVLAGGVLVGAVNIYLAASLLPTAVTDIGGERLYAWNMTVFLTAQVVATMLVSRTLSRHGNIGSYLLGFGVFAAGSVVCAASPTMPVLLAGRGAQGLGAGLLTGLGFALICSALPRHLWVRGSALISAMFGLGNFVGPTLGGLFAQFGSWRLAFVVLAVASAVMAAFVPRVLPGSGRSQVEAVPVPLGSLMLVIGAAGAVSVAGLLSNGAMMVVFIALALALVMAFVMTEKRSQVRVLPRPTYQTGSALRWVYLTIVFLAAGVATETFLPLFGQRLGGLPPAVAGFFGAALSLGWSASQVISSSARQRRTVRRLRVAGPGLLAAGLAVLALLQHRDASLLLVISWLPVLLLAGTGIGLAMPHLSVAAMDSTPDTEEGEKAAAAIATVLTMSTAFGAAVAGLLVNLGGPSTATSARYLLLGFAAISALGILTALRANHCTQLTVTAATSGKRT</sequence>
<reference evidence="8" key="1">
    <citation type="submission" date="2015-10" db="EMBL/GenBank/DDBJ databases">
        <authorList>
            <person name="Ju K.-S."/>
            <person name="Doroghazi J.R."/>
            <person name="Metcalf W.W."/>
        </authorList>
    </citation>
    <scope>NUCLEOTIDE SEQUENCE [LARGE SCALE GENOMIC DNA]</scope>
    <source>
        <strain evidence="8">NRRL F-8817</strain>
    </source>
</reference>
<keyword evidence="3 5" id="KW-1133">Transmembrane helix</keyword>
<feature type="transmembrane region" description="Helical" evidence="5">
    <location>
        <begin position="299"/>
        <end position="322"/>
    </location>
</feature>
<evidence type="ECO:0000313" key="7">
    <source>
        <dbReference type="EMBL" id="KUL43413.1"/>
    </source>
</evidence>
<accession>A0A0X3VF31</accession>
<feature type="transmembrane region" description="Helical" evidence="5">
    <location>
        <begin position="170"/>
        <end position="192"/>
    </location>
</feature>
<proteinExistence type="predicted"/>
<comment type="caution">
    <text evidence="7">The sequence shown here is derived from an EMBL/GenBank/DDBJ whole genome shotgun (WGS) entry which is preliminary data.</text>
</comment>
<feature type="transmembrane region" description="Helical" evidence="5">
    <location>
        <begin position="20"/>
        <end position="41"/>
    </location>
</feature>
<keyword evidence="4 5" id="KW-0472">Membrane</keyword>
<feature type="transmembrane region" description="Helical" evidence="5">
    <location>
        <begin position="204"/>
        <end position="226"/>
    </location>
</feature>
<protein>
    <submittedName>
        <fullName evidence="7">Multidrug transporter</fullName>
    </submittedName>
</protein>
<evidence type="ECO:0000259" key="6">
    <source>
        <dbReference type="PROSITE" id="PS50850"/>
    </source>
</evidence>
<evidence type="ECO:0000256" key="4">
    <source>
        <dbReference type="ARBA" id="ARBA00023136"/>
    </source>
</evidence>
<dbReference type="Pfam" id="PF07690">
    <property type="entry name" value="MFS_1"/>
    <property type="match status" value="2"/>
</dbReference>
<comment type="subcellular location">
    <subcellularLocation>
        <location evidence="1">Cell membrane</location>
        <topology evidence="1">Multi-pass membrane protein</topology>
    </subcellularLocation>
</comment>
<feature type="transmembrane region" description="Helical" evidence="5">
    <location>
        <begin position="142"/>
        <end position="164"/>
    </location>
</feature>
<dbReference type="PROSITE" id="PS50850">
    <property type="entry name" value="MFS"/>
    <property type="match status" value="1"/>
</dbReference>
<organism evidence="7 8">
    <name type="scientific">Streptomyces violaceusniger</name>
    <dbReference type="NCBI Taxonomy" id="68280"/>
    <lineage>
        <taxon>Bacteria</taxon>
        <taxon>Bacillati</taxon>
        <taxon>Actinomycetota</taxon>
        <taxon>Actinomycetes</taxon>
        <taxon>Kitasatosporales</taxon>
        <taxon>Streptomycetaceae</taxon>
        <taxon>Streptomyces</taxon>
        <taxon>Streptomyces violaceusniger group</taxon>
    </lineage>
</organism>
<dbReference type="InterPro" id="IPR011701">
    <property type="entry name" value="MFS"/>
</dbReference>
<name>A0A0X3VF31_STRVO</name>
<feature type="domain" description="Major facilitator superfamily (MFS) profile" evidence="6">
    <location>
        <begin position="19"/>
        <end position="460"/>
    </location>
</feature>
<feature type="transmembrane region" description="Helical" evidence="5">
    <location>
        <begin position="232"/>
        <end position="250"/>
    </location>
</feature>
<feature type="transmembrane region" description="Helical" evidence="5">
    <location>
        <begin position="434"/>
        <end position="453"/>
    </location>
</feature>
<dbReference type="Gene3D" id="1.20.1250.20">
    <property type="entry name" value="MFS general substrate transporter like domains"/>
    <property type="match status" value="1"/>
</dbReference>
<dbReference type="PRINTS" id="PR01036">
    <property type="entry name" value="TCRTETB"/>
</dbReference>
<feature type="transmembrane region" description="Helical" evidence="5">
    <location>
        <begin position="53"/>
        <end position="73"/>
    </location>
</feature>
<dbReference type="GO" id="GO:0022857">
    <property type="term" value="F:transmembrane transporter activity"/>
    <property type="evidence" value="ECO:0007669"/>
    <property type="project" value="InterPro"/>
</dbReference>
<dbReference type="PANTHER" id="PTHR23501">
    <property type="entry name" value="MAJOR FACILITATOR SUPERFAMILY"/>
    <property type="match status" value="1"/>
</dbReference>
<dbReference type="InterPro" id="IPR036259">
    <property type="entry name" value="MFS_trans_sf"/>
</dbReference>
<evidence type="ECO:0000256" key="3">
    <source>
        <dbReference type="ARBA" id="ARBA00022989"/>
    </source>
</evidence>
<dbReference type="AlphaFoldDB" id="A0A0X3VF31"/>
<dbReference type="SUPFAM" id="SSF103473">
    <property type="entry name" value="MFS general substrate transporter"/>
    <property type="match status" value="1"/>
</dbReference>
<dbReference type="Gene3D" id="1.20.1720.10">
    <property type="entry name" value="Multidrug resistance protein D"/>
    <property type="match status" value="1"/>
</dbReference>
<feature type="transmembrane region" description="Helical" evidence="5">
    <location>
        <begin position="85"/>
        <end position="105"/>
    </location>
</feature>
<evidence type="ECO:0000256" key="2">
    <source>
        <dbReference type="ARBA" id="ARBA00022692"/>
    </source>
</evidence>
<evidence type="ECO:0000313" key="8">
    <source>
        <dbReference type="Proteomes" id="UP000053413"/>
    </source>
</evidence>
<evidence type="ECO:0000256" key="1">
    <source>
        <dbReference type="ARBA" id="ARBA00004651"/>
    </source>
</evidence>
<feature type="transmembrane region" description="Helical" evidence="5">
    <location>
        <begin position="400"/>
        <end position="422"/>
    </location>
</feature>
<dbReference type="Proteomes" id="UP000053413">
    <property type="component" value="Unassembled WGS sequence"/>
</dbReference>
<feature type="transmembrane region" description="Helical" evidence="5">
    <location>
        <begin position="117"/>
        <end position="135"/>
    </location>
</feature>
<feature type="transmembrane region" description="Helical" evidence="5">
    <location>
        <begin position="334"/>
        <end position="352"/>
    </location>
</feature>
<gene>
    <name evidence="7" type="ORF">ADL28_42875</name>
</gene>
<dbReference type="EMBL" id="LLZJ01000426">
    <property type="protein sequence ID" value="KUL43413.1"/>
    <property type="molecule type" value="Genomic_DNA"/>
</dbReference>
<evidence type="ECO:0000256" key="5">
    <source>
        <dbReference type="SAM" id="Phobius"/>
    </source>
</evidence>